<keyword evidence="14 16" id="KW-0472">Membrane</keyword>
<evidence type="ECO:0000259" key="18">
    <source>
        <dbReference type="Pfam" id="PF02233"/>
    </source>
</evidence>
<protein>
    <recommendedName>
        <fullName evidence="6 16">NAD(P) transhydrogenase subunit beta</fullName>
        <ecNumber evidence="5 16">7.1.1.1</ecNumber>
    </recommendedName>
    <alternativeName>
        <fullName evidence="16">Nicotinamide nucleotide transhydrogenase subunit beta</fullName>
    </alternativeName>
</protein>
<dbReference type="InterPro" id="IPR029035">
    <property type="entry name" value="DHS-like_NAD/FAD-binding_dom"/>
</dbReference>
<feature type="domain" description="NADP transhydrogenase beta-like" evidence="18">
    <location>
        <begin position="7"/>
        <end position="461"/>
    </location>
</feature>
<proteinExistence type="inferred from homology"/>
<dbReference type="RefSeq" id="WP_050151188.1">
    <property type="nucleotide sequence ID" value="NZ_CP104006.1"/>
</dbReference>
<keyword evidence="11 16" id="KW-1278">Translocase</keyword>
<dbReference type="NCBIfam" id="NF006974">
    <property type="entry name" value="PRK09444.1"/>
    <property type="match status" value="1"/>
</dbReference>
<gene>
    <name evidence="19" type="primary">pntB</name>
    <name evidence="19" type="ORF">N0H69_13905</name>
</gene>
<reference evidence="19" key="1">
    <citation type="submission" date="2022-08" db="EMBL/GenBank/DDBJ databases">
        <authorList>
            <person name="Bogun A."/>
            <person name="Kislichkina A."/>
            <person name="Solomentsev V."/>
            <person name="Skryabin Y."/>
            <person name="Sizova A."/>
            <person name="Platonov M."/>
            <person name="Dentovskaya S."/>
        </authorList>
    </citation>
    <scope>NUCLEOTIDE SEQUENCE</scope>
    <source>
        <strain evidence="19">SCPM-O-B-7604</strain>
    </source>
</reference>
<dbReference type="EC" id="7.1.1.1" evidence="5 16"/>
<name>A0ABY5UM12_9GAMM</name>
<sequence length="463" mass="48840">MSSGLVTAAYIVAAILFIFSLAGLSRHETSKQGNTFGVTGMAIALIATILGPDSGNVAWIIIAMVIGGAIGIYLAKKVEMTEMPELVAILHSFVGLAAVLVGFNSYLDHGPVVMDAVMVNIHLTEVFLGIFIGAVTFTGSIVAFGKLRGIISSKPLMLPQRHKLNLVVLVVSFLLMILFVRTDSVALQVVALLLMTLIALGFGWHLVASIGGADMPVVVSMLNSYSGWAAAAAGFMLSNDLLIVTGALVGSSGAILSYIMCKAMNRSFISVIAGGFGTDGSSTGDAEEMGEYRETTAEEVADLLKNASSVIITPGYGMAVAQAQYPVAEITAKLQARGIKVRFGIHPVAGRLPGHMNVLLAEAKVPYDVVLEMDEINDDFPSTDVVLVIGANDTVNPAALEDPRSPIAGMPVLEVWKAQSVIAFKRSMNTGYAGVQNPLFFKDNTQMLFGDAKDSVEAILRAL</sequence>
<evidence type="ECO:0000256" key="6">
    <source>
        <dbReference type="ARBA" id="ARBA00014581"/>
    </source>
</evidence>
<feature type="transmembrane region" description="Helical" evidence="17">
    <location>
        <begin position="6"/>
        <end position="24"/>
    </location>
</feature>
<evidence type="ECO:0000256" key="12">
    <source>
        <dbReference type="ARBA" id="ARBA00022989"/>
    </source>
</evidence>
<evidence type="ECO:0000256" key="2">
    <source>
        <dbReference type="ARBA" id="ARBA00004429"/>
    </source>
</evidence>
<evidence type="ECO:0000256" key="9">
    <source>
        <dbReference type="ARBA" id="ARBA00022692"/>
    </source>
</evidence>
<keyword evidence="8 16" id="KW-0997">Cell inner membrane</keyword>
<dbReference type="InterPro" id="IPR012136">
    <property type="entry name" value="NADH_DH_b"/>
</dbReference>
<comment type="subunit">
    <text evidence="4">Heterodimer of an alpha and a beta chain.</text>
</comment>
<feature type="transmembrane region" description="Helical" evidence="17">
    <location>
        <begin position="87"/>
        <end position="106"/>
    </location>
</feature>
<dbReference type="SUPFAM" id="SSF52467">
    <property type="entry name" value="DHS-like NAD/FAD-binding domain"/>
    <property type="match status" value="1"/>
</dbReference>
<accession>A0ABY5UM12</accession>
<evidence type="ECO:0000256" key="4">
    <source>
        <dbReference type="ARBA" id="ARBA00011870"/>
    </source>
</evidence>
<evidence type="ECO:0000313" key="19">
    <source>
        <dbReference type="EMBL" id="UWM43810.1"/>
    </source>
</evidence>
<feature type="transmembrane region" description="Helical" evidence="17">
    <location>
        <begin position="241"/>
        <end position="261"/>
    </location>
</feature>
<evidence type="ECO:0000256" key="7">
    <source>
        <dbReference type="ARBA" id="ARBA00022475"/>
    </source>
</evidence>
<dbReference type="InterPro" id="IPR034300">
    <property type="entry name" value="PNTB-like"/>
</dbReference>
<evidence type="ECO:0000256" key="17">
    <source>
        <dbReference type="SAM" id="Phobius"/>
    </source>
</evidence>
<comment type="function">
    <text evidence="1 16">The transhydrogenation between NADH and NADP is coupled to respiration and ATP hydrolysis and functions as a proton pump across the membrane.</text>
</comment>
<dbReference type="PIRSF" id="PIRSF000204">
    <property type="entry name" value="PNTB"/>
    <property type="match status" value="1"/>
</dbReference>
<dbReference type="PANTHER" id="PTHR44758:SF1">
    <property type="entry name" value="NAD(P) TRANSHYDROGENASE SUBUNIT BETA"/>
    <property type="match status" value="1"/>
</dbReference>
<dbReference type="Proteomes" id="UP001057860">
    <property type="component" value="Chromosome"/>
</dbReference>
<keyword evidence="20" id="KW-1185">Reference proteome</keyword>
<evidence type="ECO:0000256" key="13">
    <source>
        <dbReference type="ARBA" id="ARBA00023027"/>
    </source>
</evidence>
<keyword evidence="12 17" id="KW-1133">Transmembrane helix</keyword>
<feature type="transmembrane region" description="Helical" evidence="17">
    <location>
        <begin position="33"/>
        <end position="51"/>
    </location>
</feature>
<dbReference type="PANTHER" id="PTHR44758">
    <property type="entry name" value="NAD(P) TRANSHYDROGENASE SUBUNIT BETA"/>
    <property type="match status" value="1"/>
</dbReference>
<evidence type="ECO:0000256" key="15">
    <source>
        <dbReference type="ARBA" id="ARBA00048202"/>
    </source>
</evidence>
<dbReference type="Pfam" id="PF02233">
    <property type="entry name" value="PNTB"/>
    <property type="match status" value="1"/>
</dbReference>
<evidence type="ECO:0000256" key="11">
    <source>
        <dbReference type="ARBA" id="ARBA00022967"/>
    </source>
</evidence>
<comment type="similarity">
    <text evidence="3 16">Belongs to the PNT beta subunit family.</text>
</comment>
<evidence type="ECO:0000256" key="5">
    <source>
        <dbReference type="ARBA" id="ARBA00012943"/>
    </source>
</evidence>
<feature type="transmembrane region" description="Helical" evidence="17">
    <location>
        <begin position="215"/>
        <end position="235"/>
    </location>
</feature>
<feature type="transmembrane region" description="Helical" evidence="17">
    <location>
        <begin position="126"/>
        <end position="144"/>
    </location>
</feature>
<evidence type="ECO:0000256" key="8">
    <source>
        <dbReference type="ARBA" id="ARBA00022519"/>
    </source>
</evidence>
<keyword evidence="7 16" id="KW-1003">Cell membrane</keyword>
<evidence type="ECO:0000256" key="3">
    <source>
        <dbReference type="ARBA" id="ARBA00007919"/>
    </source>
</evidence>
<evidence type="ECO:0000256" key="16">
    <source>
        <dbReference type="PIRNR" id="PIRNR000204"/>
    </source>
</evidence>
<keyword evidence="9 17" id="KW-0812">Transmembrane</keyword>
<keyword evidence="13 16" id="KW-0520">NAD</keyword>
<evidence type="ECO:0000256" key="10">
    <source>
        <dbReference type="ARBA" id="ARBA00022857"/>
    </source>
</evidence>
<comment type="subcellular location">
    <subcellularLocation>
        <location evidence="2">Cell inner membrane</location>
        <topology evidence="2">Multi-pass membrane protein</topology>
    </subcellularLocation>
</comment>
<feature type="transmembrane region" description="Helical" evidence="17">
    <location>
        <begin position="57"/>
        <end position="75"/>
    </location>
</feature>
<organism evidence="19 20">
    <name type="scientific">Yersinia alsatica</name>
    <dbReference type="NCBI Taxonomy" id="2890317"/>
    <lineage>
        <taxon>Bacteria</taxon>
        <taxon>Pseudomonadati</taxon>
        <taxon>Pseudomonadota</taxon>
        <taxon>Gammaproteobacteria</taxon>
        <taxon>Enterobacterales</taxon>
        <taxon>Yersiniaceae</taxon>
        <taxon>Yersinia</taxon>
    </lineage>
</organism>
<keyword evidence="10 16" id="KW-0521">NADP</keyword>
<feature type="transmembrane region" description="Helical" evidence="17">
    <location>
        <begin position="164"/>
        <end position="180"/>
    </location>
</feature>
<comment type="catalytic activity">
    <reaction evidence="15 16">
        <text>NAD(+) + NADPH + H(+)(in) = NADH + NADP(+) + H(+)(out)</text>
        <dbReference type="Rhea" id="RHEA:47992"/>
        <dbReference type="ChEBI" id="CHEBI:15378"/>
        <dbReference type="ChEBI" id="CHEBI:57540"/>
        <dbReference type="ChEBI" id="CHEBI:57783"/>
        <dbReference type="ChEBI" id="CHEBI:57945"/>
        <dbReference type="ChEBI" id="CHEBI:58349"/>
        <dbReference type="EC" id="7.1.1.1"/>
    </reaction>
</comment>
<evidence type="ECO:0000256" key="1">
    <source>
        <dbReference type="ARBA" id="ARBA00003943"/>
    </source>
</evidence>
<dbReference type="GeneID" id="75141114"/>
<dbReference type="EMBL" id="CP104006">
    <property type="protein sequence ID" value="UWM43810.1"/>
    <property type="molecule type" value="Genomic_DNA"/>
</dbReference>
<feature type="transmembrane region" description="Helical" evidence="17">
    <location>
        <begin position="186"/>
        <end position="208"/>
    </location>
</feature>
<evidence type="ECO:0000313" key="20">
    <source>
        <dbReference type="Proteomes" id="UP001057860"/>
    </source>
</evidence>
<evidence type="ECO:0000256" key="14">
    <source>
        <dbReference type="ARBA" id="ARBA00023136"/>
    </source>
</evidence>
<dbReference type="Gene3D" id="3.40.50.1220">
    <property type="entry name" value="TPP-binding domain"/>
    <property type="match status" value="1"/>
</dbReference>